<dbReference type="Pfam" id="PF10066">
    <property type="entry name" value="DUF2304"/>
    <property type="match status" value="1"/>
</dbReference>
<keyword evidence="3" id="KW-1185">Reference proteome</keyword>
<keyword evidence="1" id="KW-1133">Transmembrane helix</keyword>
<protein>
    <submittedName>
        <fullName evidence="2">DUF2304 domain-containing protein</fullName>
    </submittedName>
</protein>
<accession>A0AAW6TC54</accession>
<dbReference type="Proteomes" id="UP001321506">
    <property type="component" value="Unassembled WGS sequence"/>
</dbReference>
<evidence type="ECO:0000256" key="1">
    <source>
        <dbReference type="SAM" id="Phobius"/>
    </source>
</evidence>
<keyword evidence="1" id="KW-0472">Membrane</keyword>
<evidence type="ECO:0000313" key="2">
    <source>
        <dbReference type="EMBL" id="MDI2099408.1"/>
    </source>
</evidence>
<keyword evidence="1" id="KW-0812">Transmembrane</keyword>
<dbReference type="EMBL" id="JASATX010000004">
    <property type="protein sequence ID" value="MDI2099408.1"/>
    <property type="molecule type" value="Genomic_DNA"/>
</dbReference>
<name>A0AAW6TC54_9MICO</name>
<dbReference type="AlphaFoldDB" id="A0AAW6TC54"/>
<feature type="transmembrane region" description="Helical" evidence="1">
    <location>
        <begin position="68"/>
        <end position="85"/>
    </location>
</feature>
<feature type="transmembrane region" description="Helical" evidence="1">
    <location>
        <begin position="6"/>
        <end position="22"/>
    </location>
</feature>
<feature type="transmembrane region" description="Helical" evidence="1">
    <location>
        <begin position="34"/>
        <end position="56"/>
    </location>
</feature>
<gene>
    <name evidence="2" type="ORF">QF206_10580</name>
</gene>
<reference evidence="2 3" key="1">
    <citation type="submission" date="2023-04" db="EMBL/GenBank/DDBJ databases">
        <title>Klugiella caeni sp. nov. isolated from the sludge of biochemical tank.</title>
        <authorList>
            <person name="Geng K."/>
        </authorList>
    </citation>
    <scope>NUCLEOTIDE SEQUENCE [LARGE SCALE GENOMIC DNA]</scope>
    <source>
        <strain evidence="2 3">YN-L-19</strain>
    </source>
</reference>
<dbReference type="RefSeq" id="WP_281489192.1">
    <property type="nucleotide sequence ID" value="NZ_JASATX010000004.1"/>
</dbReference>
<dbReference type="InterPro" id="IPR019277">
    <property type="entry name" value="DUF2304"/>
</dbReference>
<proteinExistence type="predicted"/>
<sequence>MQIVFQIVAIIVIVAAAIFTLRGGGARHQALRRIFMVFFIAAAASSVAFPGIWTWMAKLVGVGRGADLLLYMLVLTFLGFVATTYRRFRSLERDVTELARHLALAEAGAGQARDKPAGDTEPS</sequence>
<organism evidence="2 3">
    <name type="scientific">Ruicaihuangia caeni</name>
    <dbReference type="NCBI Taxonomy" id="3042517"/>
    <lineage>
        <taxon>Bacteria</taxon>
        <taxon>Bacillati</taxon>
        <taxon>Actinomycetota</taxon>
        <taxon>Actinomycetes</taxon>
        <taxon>Micrococcales</taxon>
        <taxon>Microbacteriaceae</taxon>
        <taxon>Ruicaihuangia</taxon>
    </lineage>
</organism>
<evidence type="ECO:0000313" key="3">
    <source>
        <dbReference type="Proteomes" id="UP001321506"/>
    </source>
</evidence>
<comment type="caution">
    <text evidence="2">The sequence shown here is derived from an EMBL/GenBank/DDBJ whole genome shotgun (WGS) entry which is preliminary data.</text>
</comment>